<organism evidence="1 2">
    <name type="scientific">Phytophthora palmivora</name>
    <dbReference type="NCBI Taxonomy" id="4796"/>
    <lineage>
        <taxon>Eukaryota</taxon>
        <taxon>Sar</taxon>
        <taxon>Stramenopiles</taxon>
        <taxon>Oomycota</taxon>
        <taxon>Peronosporomycetes</taxon>
        <taxon>Peronosporales</taxon>
        <taxon>Peronosporaceae</taxon>
        <taxon>Phytophthora</taxon>
    </lineage>
</organism>
<evidence type="ECO:0000313" key="2">
    <source>
        <dbReference type="Proteomes" id="UP000237271"/>
    </source>
</evidence>
<dbReference type="EMBL" id="NCKW01004859">
    <property type="protein sequence ID" value="POM74540.1"/>
    <property type="molecule type" value="Genomic_DNA"/>
</dbReference>
<dbReference type="AlphaFoldDB" id="A0A2P4Y9P6"/>
<evidence type="ECO:0000313" key="1">
    <source>
        <dbReference type="EMBL" id="POM74540.1"/>
    </source>
</evidence>
<dbReference type="OrthoDB" id="121050at2759"/>
<proteinExistence type="predicted"/>
<accession>A0A2P4Y9P6</accession>
<gene>
    <name evidence="1" type="ORF">PHPALM_8502</name>
</gene>
<comment type="caution">
    <text evidence="1">The sequence shown here is derived from an EMBL/GenBank/DDBJ whole genome shotgun (WGS) entry which is preliminary data.</text>
</comment>
<protein>
    <submittedName>
        <fullName evidence="1">Uncharacterized protein</fullName>
    </submittedName>
</protein>
<name>A0A2P4Y9P6_9STRA</name>
<reference evidence="1 2" key="1">
    <citation type="journal article" date="2017" name="Genome Biol. Evol.">
        <title>Phytophthora megakarya and P. palmivora, closely related causal agents of cacao black pod rot, underwent increases in genome sizes and gene numbers by different mechanisms.</title>
        <authorList>
            <person name="Ali S.S."/>
            <person name="Shao J."/>
            <person name="Lary D.J."/>
            <person name="Kronmiller B."/>
            <person name="Shen D."/>
            <person name="Strem M.D."/>
            <person name="Amoako-Attah I."/>
            <person name="Akrofi A.Y."/>
            <person name="Begoude B.A."/>
            <person name="Ten Hoopen G.M."/>
            <person name="Coulibaly K."/>
            <person name="Kebe B.I."/>
            <person name="Melnick R.L."/>
            <person name="Guiltinan M.J."/>
            <person name="Tyler B.M."/>
            <person name="Meinhardt L.W."/>
            <person name="Bailey B.A."/>
        </authorList>
    </citation>
    <scope>NUCLEOTIDE SEQUENCE [LARGE SCALE GENOMIC DNA]</scope>
    <source>
        <strain evidence="2">sbr112.9</strain>
    </source>
</reference>
<sequence>MNLSCSVPANTQKARTTEISAFERILKEENVSMNVIQACILPDKTYKTLAALVDRFDYHLATYEGKKGKLASNAAISYYRNVKLWFFDTFRQLRVPTELVLLKQGKALEKHCLKHENGGTAAVLSDYEDAALACLMWYCFGRSSDLGYVSKQHITMSADKVFFVRMLRVKTAEEQGLTLVHDRDDFLTARFTRLQSPL</sequence>
<dbReference type="Proteomes" id="UP000237271">
    <property type="component" value="Unassembled WGS sequence"/>
</dbReference>
<keyword evidence="2" id="KW-1185">Reference proteome</keyword>